<dbReference type="InterPro" id="IPR014710">
    <property type="entry name" value="RmlC-like_jellyroll"/>
</dbReference>
<keyword evidence="5" id="KW-0631">Potassium channel</keyword>
<evidence type="ECO:0000256" key="11">
    <source>
        <dbReference type="SAM" id="Phobius"/>
    </source>
</evidence>
<dbReference type="GO" id="GO:0034220">
    <property type="term" value="P:monoatomic ion transmembrane transport"/>
    <property type="evidence" value="ECO:0007669"/>
    <property type="project" value="UniProtKB-KW"/>
</dbReference>
<dbReference type="Pfam" id="PF00027">
    <property type="entry name" value="cNMP_binding"/>
    <property type="match status" value="1"/>
</dbReference>
<dbReference type="PANTHER" id="PTHR11537:SF254">
    <property type="entry name" value="POTASSIUM VOLTAGE-GATED CHANNEL PROTEIN SHAB"/>
    <property type="match status" value="1"/>
</dbReference>
<dbReference type="InterPro" id="IPR005821">
    <property type="entry name" value="Ion_trans_dom"/>
</dbReference>
<dbReference type="Gene3D" id="2.60.120.10">
    <property type="entry name" value="Jelly Rolls"/>
    <property type="match status" value="1"/>
</dbReference>
<feature type="transmembrane region" description="Helical" evidence="11">
    <location>
        <begin position="158"/>
        <end position="180"/>
    </location>
</feature>
<feature type="transmembrane region" description="Helical" evidence="11">
    <location>
        <begin position="56"/>
        <end position="77"/>
    </location>
</feature>
<dbReference type="InterPro" id="IPR018488">
    <property type="entry name" value="cNMP-bd_CS"/>
</dbReference>
<evidence type="ECO:0000256" key="1">
    <source>
        <dbReference type="ARBA" id="ARBA00004141"/>
    </source>
</evidence>
<dbReference type="PROSITE" id="PS50042">
    <property type="entry name" value="CNMP_BINDING_3"/>
    <property type="match status" value="1"/>
</dbReference>
<feature type="transmembrane region" description="Helical" evidence="11">
    <location>
        <begin position="30"/>
        <end position="50"/>
    </location>
</feature>
<reference evidence="14" key="1">
    <citation type="submission" date="2023-07" db="EMBL/GenBank/DDBJ databases">
        <title>Genome sequencing of Purple Non-Sulfur Bacteria from various extreme environments.</title>
        <authorList>
            <person name="Mayer M."/>
        </authorList>
    </citation>
    <scope>NUCLEOTIDE SEQUENCE [LARGE SCALE GENOMIC DNA]</scope>
    <source>
        <strain evidence="14">DSM 17935</strain>
    </source>
</reference>
<evidence type="ECO:0000256" key="4">
    <source>
        <dbReference type="ARBA" id="ARBA00022692"/>
    </source>
</evidence>
<dbReference type="PROSITE" id="PS00889">
    <property type="entry name" value="CNMP_BINDING_2"/>
    <property type="match status" value="1"/>
</dbReference>
<evidence type="ECO:0000259" key="12">
    <source>
        <dbReference type="PROSITE" id="PS50042"/>
    </source>
</evidence>
<evidence type="ECO:0000313" key="13">
    <source>
        <dbReference type="EMBL" id="MCW2308351.1"/>
    </source>
</evidence>
<dbReference type="EMBL" id="JAOQNS010000007">
    <property type="protein sequence ID" value="MCW2308351.1"/>
    <property type="molecule type" value="Genomic_DNA"/>
</dbReference>
<dbReference type="Pfam" id="PF00520">
    <property type="entry name" value="Ion_trans"/>
    <property type="match status" value="1"/>
</dbReference>
<keyword evidence="4 11" id="KW-0812">Transmembrane</keyword>
<proteinExistence type="predicted"/>
<organism evidence="13 14">
    <name type="scientific">Rhodobium gokarnense</name>
    <dbReference type="NCBI Taxonomy" id="364296"/>
    <lineage>
        <taxon>Bacteria</taxon>
        <taxon>Pseudomonadati</taxon>
        <taxon>Pseudomonadota</taxon>
        <taxon>Alphaproteobacteria</taxon>
        <taxon>Hyphomicrobiales</taxon>
        <taxon>Rhodobiaceae</taxon>
        <taxon>Rhodobium</taxon>
    </lineage>
</organism>
<keyword evidence="9 11" id="KW-0472">Membrane</keyword>
<comment type="subcellular location">
    <subcellularLocation>
        <location evidence="1">Membrane</location>
        <topology evidence="1">Multi-pass membrane protein</topology>
    </subcellularLocation>
</comment>
<evidence type="ECO:0000256" key="7">
    <source>
        <dbReference type="ARBA" id="ARBA00022989"/>
    </source>
</evidence>
<dbReference type="PANTHER" id="PTHR11537">
    <property type="entry name" value="VOLTAGE-GATED POTASSIUM CHANNEL"/>
    <property type="match status" value="1"/>
</dbReference>
<feature type="domain" description="Cyclic nucleotide-binding" evidence="12">
    <location>
        <begin position="265"/>
        <end position="362"/>
    </location>
</feature>
<keyword evidence="8" id="KW-0406">Ion transport</keyword>
<feature type="transmembrane region" description="Helical" evidence="11">
    <location>
        <begin position="98"/>
        <end position="119"/>
    </location>
</feature>
<dbReference type="SMART" id="SM00100">
    <property type="entry name" value="cNMP"/>
    <property type="match status" value="1"/>
</dbReference>
<dbReference type="PRINTS" id="PR00169">
    <property type="entry name" value="KCHANNEL"/>
</dbReference>
<dbReference type="SUPFAM" id="SSF81324">
    <property type="entry name" value="Voltage-gated potassium channels"/>
    <property type="match status" value="1"/>
</dbReference>
<dbReference type="InterPro" id="IPR028325">
    <property type="entry name" value="VG_K_chnl"/>
</dbReference>
<keyword evidence="3" id="KW-0633">Potassium transport</keyword>
<feature type="transmembrane region" description="Helical" evidence="11">
    <location>
        <begin position="192"/>
        <end position="209"/>
    </location>
</feature>
<dbReference type="Gene3D" id="1.10.287.70">
    <property type="match status" value="1"/>
</dbReference>
<dbReference type="InterPro" id="IPR018490">
    <property type="entry name" value="cNMP-bd_dom_sf"/>
</dbReference>
<keyword evidence="6" id="KW-0630">Potassium</keyword>
<gene>
    <name evidence="13" type="ORF">M2319_002693</name>
</gene>
<comment type="caution">
    <text evidence="13">The sequence shown here is derived from an EMBL/GenBank/DDBJ whole genome shotgun (WGS) entry which is preliminary data.</text>
</comment>
<dbReference type="Proteomes" id="UP001209755">
    <property type="component" value="Unassembled WGS sequence"/>
</dbReference>
<evidence type="ECO:0000256" key="2">
    <source>
        <dbReference type="ARBA" id="ARBA00022448"/>
    </source>
</evidence>
<evidence type="ECO:0000256" key="8">
    <source>
        <dbReference type="ARBA" id="ARBA00023065"/>
    </source>
</evidence>
<dbReference type="SUPFAM" id="SSF51206">
    <property type="entry name" value="cAMP-binding domain-like"/>
    <property type="match status" value="1"/>
</dbReference>
<sequence>MAGRTKQRVFEILEEGAAGDSASHFVDRMLALLVILNVGSVVLETVPAYGERYGQVFLVIELVSLFVFTVEYVLRLWTADQHGALRHLPSWLARLRYMAYPAAIVDLLAILPLYALLFFETTDLRALLLFRLVRFLKLARFSPGLASLGNAVISERRALVGSLIIIMGVVLTSATVLYIAERTIQPEAFGSIPAAMWWAIATLTTVGYGDVVPVTAFGKVVAGIVMLTGYAMFALPIGIVATAFAREIHQRDFVVTWGMVARVPLFASMSAAEIAEVMKLLRAQRVEKGAIISRAGEDAHSMYFIASGRVGVELPGRTFELSDGAFFGEIAVLKRTARSARITALSICNLLALDAADLHVLMDRNPTIGAHIRKVVRERIGEEIVTPGGDLTEEEIRAARTTAGDPDD</sequence>
<evidence type="ECO:0000256" key="9">
    <source>
        <dbReference type="ARBA" id="ARBA00023136"/>
    </source>
</evidence>
<feature type="transmembrane region" description="Helical" evidence="11">
    <location>
        <begin position="221"/>
        <end position="244"/>
    </location>
</feature>
<evidence type="ECO:0000256" key="10">
    <source>
        <dbReference type="ARBA" id="ARBA00023303"/>
    </source>
</evidence>
<evidence type="ECO:0000256" key="3">
    <source>
        <dbReference type="ARBA" id="ARBA00022538"/>
    </source>
</evidence>
<keyword evidence="14" id="KW-1185">Reference proteome</keyword>
<protein>
    <submittedName>
        <fullName evidence="13">Voltage-gated potassium channel</fullName>
    </submittedName>
</protein>
<dbReference type="InterPro" id="IPR000595">
    <property type="entry name" value="cNMP-bd_dom"/>
</dbReference>
<name>A0ABT3HD62_9HYPH</name>
<evidence type="ECO:0000313" key="14">
    <source>
        <dbReference type="Proteomes" id="UP001209755"/>
    </source>
</evidence>
<accession>A0ABT3HD62</accession>
<keyword evidence="2" id="KW-0813">Transport</keyword>
<evidence type="ECO:0000256" key="5">
    <source>
        <dbReference type="ARBA" id="ARBA00022826"/>
    </source>
</evidence>
<keyword evidence="7 11" id="KW-1133">Transmembrane helix</keyword>
<evidence type="ECO:0000256" key="6">
    <source>
        <dbReference type="ARBA" id="ARBA00022958"/>
    </source>
</evidence>
<dbReference type="CDD" id="cd00038">
    <property type="entry name" value="CAP_ED"/>
    <property type="match status" value="1"/>
</dbReference>
<keyword evidence="10 13" id="KW-0407">Ion channel</keyword>
<dbReference type="RefSeq" id="WP_264601971.1">
    <property type="nucleotide sequence ID" value="NZ_JAOQNS010000007.1"/>
</dbReference>